<dbReference type="EMBL" id="GBRH01183506">
    <property type="protein sequence ID" value="JAE14390.1"/>
    <property type="molecule type" value="Transcribed_RNA"/>
</dbReference>
<dbReference type="AlphaFoldDB" id="A0A0A9FNK3"/>
<evidence type="ECO:0000313" key="1">
    <source>
        <dbReference type="EMBL" id="JAE14390.1"/>
    </source>
</evidence>
<organism evidence="1">
    <name type="scientific">Arundo donax</name>
    <name type="common">Giant reed</name>
    <name type="synonym">Donax arundinaceus</name>
    <dbReference type="NCBI Taxonomy" id="35708"/>
    <lineage>
        <taxon>Eukaryota</taxon>
        <taxon>Viridiplantae</taxon>
        <taxon>Streptophyta</taxon>
        <taxon>Embryophyta</taxon>
        <taxon>Tracheophyta</taxon>
        <taxon>Spermatophyta</taxon>
        <taxon>Magnoliopsida</taxon>
        <taxon>Liliopsida</taxon>
        <taxon>Poales</taxon>
        <taxon>Poaceae</taxon>
        <taxon>PACMAD clade</taxon>
        <taxon>Arundinoideae</taxon>
        <taxon>Arundineae</taxon>
        <taxon>Arundo</taxon>
    </lineage>
</organism>
<proteinExistence type="predicted"/>
<sequence>MLCRKHQAKKAHEAGQWKNLLNYLEELFPKKFYRR</sequence>
<reference evidence="1" key="1">
    <citation type="submission" date="2014-09" db="EMBL/GenBank/DDBJ databases">
        <authorList>
            <person name="Magalhaes I.L.F."/>
            <person name="Oliveira U."/>
            <person name="Santos F.R."/>
            <person name="Vidigal T.H.D.A."/>
            <person name="Brescovit A.D."/>
            <person name="Santos A.J."/>
        </authorList>
    </citation>
    <scope>NUCLEOTIDE SEQUENCE</scope>
    <source>
        <tissue evidence="1">Shoot tissue taken approximately 20 cm above the soil surface</tissue>
    </source>
</reference>
<name>A0A0A9FNK3_ARUDO</name>
<reference evidence="1" key="2">
    <citation type="journal article" date="2015" name="Data Brief">
        <title>Shoot transcriptome of the giant reed, Arundo donax.</title>
        <authorList>
            <person name="Barrero R.A."/>
            <person name="Guerrero F.D."/>
            <person name="Moolhuijzen P."/>
            <person name="Goolsby J.A."/>
            <person name="Tidwell J."/>
            <person name="Bellgard S.E."/>
            <person name="Bellgard M.I."/>
        </authorList>
    </citation>
    <scope>NUCLEOTIDE SEQUENCE</scope>
    <source>
        <tissue evidence="1">Shoot tissue taken approximately 20 cm above the soil surface</tissue>
    </source>
</reference>
<protein>
    <submittedName>
        <fullName evidence="1">Uncharacterized protein</fullName>
    </submittedName>
</protein>
<accession>A0A0A9FNK3</accession>